<protein>
    <submittedName>
        <fullName evidence="2">ZYRO0E02002p</fullName>
    </submittedName>
</protein>
<dbReference type="EMBL" id="CU928181">
    <property type="protein sequence ID" value="CAR30779.1"/>
    <property type="molecule type" value="Genomic_DNA"/>
</dbReference>
<feature type="compositionally biased region" description="Polar residues" evidence="1">
    <location>
        <begin position="826"/>
        <end position="870"/>
    </location>
</feature>
<evidence type="ECO:0000313" key="3">
    <source>
        <dbReference type="Proteomes" id="UP000008536"/>
    </source>
</evidence>
<feature type="compositionally biased region" description="Basic residues" evidence="1">
    <location>
        <begin position="918"/>
        <end position="928"/>
    </location>
</feature>
<feature type="region of interest" description="Disordered" evidence="1">
    <location>
        <begin position="231"/>
        <end position="250"/>
    </location>
</feature>
<feature type="region of interest" description="Disordered" evidence="1">
    <location>
        <begin position="267"/>
        <end position="928"/>
    </location>
</feature>
<feature type="compositionally biased region" description="Basic and acidic residues" evidence="1">
    <location>
        <begin position="583"/>
        <end position="595"/>
    </location>
</feature>
<dbReference type="AlphaFoldDB" id="C5E418"/>
<feature type="compositionally biased region" description="Low complexity" evidence="1">
    <location>
        <begin position="775"/>
        <end position="785"/>
    </location>
</feature>
<evidence type="ECO:0000256" key="1">
    <source>
        <dbReference type="SAM" id="MobiDB-lite"/>
    </source>
</evidence>
<feature type="compositionally biased region" description="Polar residues" evidence="1">
    <location>
        <begin position="641"/>
        <end position="655"/>
    </location>
</feature>
<sequence>MSLAASERPKRSISSTIKEFIWGKPSRNQFTAFPERSEQEKPSQNDVPKNVEPIGLSEPREGFPEFVIVYEGNSQVRPPVLPILPVQRLRLLRQKQEWRKRHDLNLLYLSPSNVASSSPSKLNISNLSYKSSSTPSPTKMNHVVAPPLKRKKTSNNGGKGTKWSAEFEYDLAEYDTVERPGTPPVQNELPFDQVSAHKTVVGPLKTSLLDQDVNSNQLSSIQRKVLLNGPQSILPRRDSDKKENVEKPVKMGEKVILPSVGFDFIKSSDTPSKVKTQQRDEEDEEEEPKRKRKLTEPAQPSFKFGTGPAEKKDEKKQLTGFGAKKDEQSKPSFSFGEKKDEQPKPAFSFGAKKDEQPKPAFSFGAKKDEPPKPAFSFGAKKDEQPKPAFSFGAKKDEPPKPAFSFGEKKDEPAKPSFSFGTKKDELAKPSLSFGDKKDEPAKPSFSFGAKKDESAKPSFSFGAKKDENETSKPTLNFGAKKDDNEPAKPSFSFGAKKDDNEPTKPSFSFGAKDDEKSKPTASFGAGVTTAPSFDLGSKKDEPAEKPKPAFSFGTRPNEKPSFAFGAKDDDPAKKKPAFSFGAKQDESKQDDKADSKPPFSFGAGADGPSKPTFSFGAKKEGTVFDKPTPPLAQDASKQDGKSSGFSFNRLSQGAQPPSLGASAPVAAPSAPTFSFGSGANDKPPASNGPSVFAPTPQAAEKPFPFSRPNSNPSWPSQPGSAASAPGDNPPSMNFKFGSGSGSSMPAAAPPPASTNPLVSNPFVNKPSGFAFGSNSAAPFGASQAPSPSPGAPAPAFGNAASVSPAFGKSASPPVMPNFDPTKRAFTPSNSINLNFGGNAASTDPSRIFSGGSTNSQPMPGTASTPQQVFGGSQPPAPIFGNGPQPPVGAAGFNGAAPGMPSNPPQPPMSNFQLPPGRRLARMRQSRRA</sequence>
<dbReference type="InParanoid" id="C5E418"/>
<accession>C5E418</accession>
<feature type="region of interest" description="Disordered" evidence="1">
    <location>
        <begin position="31"/>
        <end position="57"/>
    </location>
</feature>
<dbReference type="HOGENOM" id="CLU_316464_0_0_1"/>
<feature type="compositionally biased region" description="Low complexity" evidence="1">
    <location>
        <begin position="702"/>
        <end position="720"/>
    </location>
</feature>
<dbReference type="KEGG" id="zro:ZYRO0E02002g"/>
<reference evidence="2 3" key="1">
    <citation type="journal article" date="2009" name="Genome Res.">
        <title>Comparative genomics of protoploid Saccharomycetaceae.</title>
        <authorList>
            <consortium name="The Genolevures Consortium"/>
            <person name="Souciet J.-L."/>
            <person name="Dujon B."/>
            <person name="Gaillardin C."/>
            <person name="Johnston M."/>
            <person name="Baret P.V."/>
            <person name="Cliften P."/>
            <person name="Sherman D.J."/>
            <person name="Weissenbach J."/>
            <person name="Westhof E."/>
            <person name="Wincker P."/>
            <person name="Jubin C."/>
            <person name="Poulain J."/>
            <person name="Barbe V."/>
            <person name="Segurens B."/>
            <person name="Artiguenave F."/>
            <person name="Anthouard V."/>
            <person name="Vacherie B."/>
            <person name="Val M.-E."/>
            <person name="Fulton R.S."/>
            <person name="Minx P."/>
            <person name="Wilson R."/>
            <person name="Durrens P."/>
            <person name="Jean G."/>
            <person name="Marck C."/>
            <person name="Martin T."/>
            <person name="Nikolski M."/>
            <person name="Rolland T."/>
            <person name="Seret M.-L."/>
            <person name="Casaregola S."/>
            <person name="Despons L."/>
            <person name="Fairhead C."/>
            <person name="Fischer G."/>
            <person name="Lafontaine I."/>
            <person name="Leh V."/>
            <person name="Lemaire M."/>
            <person name="de Montigny J."/>
            <person name="Neuveglise C."/>
            <person name="Thierry A."/>
            <person name="Blanc-Lenfle I."/>
            <person name="Bleykasten C."/>
            <person name="Diffels J."/>
            <person name="Fritsch E."/>
            <person name="Frangeul L."/>
            <person name="Goeffon A."/>
            <person name="Jauniaux N."/>
            <person name="Kachouri-Lafond R."/>
            <person name="Payen C."/>
            <person name="Potier S."/>
            <person name="Pribylova L."/>
            <person name="Ozanne C."/>
            <person name="Richard G.-F."/>
            <person name="Sacerdot C."/>
            <person name="Straub M.-L."/>
            <person name="Talla E."/>
        </authorList>
    </citation>
    <scope>NUCLEOTIDE SEQUENCE [LARGE SCALE GENOMIC DNA]</scope>
    <source>
        <strain evidence="2 3">ATCC 2623 / CBS 732 / BCRC 21506 / NBRC 1130 / NCYC 568 / NRRL Y-229</strain>
    </source>
</reference>
<dbReference type="STRING" id="559307.C5E418"/>
<name>C5E418_ZYGRC</name>
<feature type="compositionally biased region" description="Low complexity" evidence="1">
    <location>
        <begin position="656"/>
        <end position="671"/>
    </location>
</feature>
<keyword evidence="3" id="KW-1185">Reference proteome</keyword>
<feature type="compositionally biased region" description="Basic and acidic residues" evidence="1">
    <location>
        <begin position="235"/>
        <end position="250"/>
    </location>
</feature>
<gene>
    <name evidence="2" type="ordered locus">ZYRO0E02002g</name>
</gene>
<proteinExistence type="predicted"/>
<feature type="compositionally biased region" description="Basic and acidic residues" evidence="1">
    <location>
        <begin position="309"/>
        <end position="329"/>
    </location>
</feature>
<dbReference type="Proteomes" id="UP000008536">
    <property type="component" value="Chromosome E"/>
</dbReference>
<feature type="compositionally biased region" description="Basic and acidic residues" evidence="1">
    <location>
        <begin position="536"/>
        <end position="547"/>
    </location>
</feature>
<organism evidence="2 3">
    <name type="scientific">Zygosaccharomyces rouxii (strain ATCC 2623 / CBS 732 / NBRC 1130 / NCYC 568 / NRRL Y-229)</name>
    <dbReference type="NCBI Taxonomy" id="559307"/>
    <lineage>
        <taxon>Eukaryota</taxon>
        <taxon>Fungi</taxon>
        <taxon>Dikarya</taxon>
        <taxon>Ascomycota</taxon>
        <taxon>Saccharomycotina</taxon>
        <taxon>Saccharomycetes</taxon>
        <taxon>Saccharomycetales</taxon>
        <taxon>Saccharomycetaceae</taxon>
        <taxon>Zygosaccharomyces</taxon>
    </lineage>
</organism>
<evidence type="ECO:0000313" key="2">
    <source>
        <dbReference type="EMBL" id="CAR30779.1"/>
    </source>
</evidence>